<dbReference type="Proteomes" id="UP000675920">
    <property type="component" value="Unplaced"/>
</dbReference>
<evidence type="ECO:0000256" key="15">
    <source>
        <dbReference type="ARBA" id="ARBA00058004"/>
    </source>
</evidence>
<dbReference type="GO" id="GO:0000155">
    <property type="term" value="F:phosphorelay sensor kinase activity"/>
    <property type="evidence" value="ECO:0007669"/>
    <property type="project" value="InterPro"/>
</dbReference>
<dbReference type="PROSITE" id="PS50113">
    <property type="entry name" value="PAC"/>
    <property type="match status" value="1"/>
</dbReference>
<dbReference type="Pfam" id="PF13493">
    <property type="entry name" value="DUF4118"/>
    <property type="match status" value="1"/>
</dbReference>
<reference evidence="25" key="2">
    <citation type="submission" date="2025-08" db="UniProtKB">
        <authorList>
            <consortium name="RefSeq"/>
        </authorList>
    </citation>
    <scope>IDENTIFICATION</scope>
</reference>
<feature type="domain" description="Response regulatory" evidence="21">
    <location>
        <begin position="665"/>
        <end position="781"/>
    </location>
</feature>
<dbReference type="EC" id="2.7.13.3" evidence="3"/>
<dbReference type="InterPro" id="IPR036097">
    <property type="entry name" value="HisK_dim/P_sf"/>
</dbReference>
<dbReference type="SMART" id="SM00091">
    <property type="entry name" value="PAS"/>
    <property type="match status" value="2"/>
</dbReference>
<keyword evidence="12" id="KW-0902">Two-component regulatory system</keyword>
<dbReference type="InterPro" id="IPR011006">
    <property type="entry name" value="CheY-like_superfamily"/>
</dbReference>
<keyword evidence="14 19" id="KW-0472">Membrane</keyword>
<dbReference type="InterPro" id="IPR025201">
    <property type="entry name" value="KdpD_TM"/>
</dbReference>
<evidence type="ECO:0000256" key="14">
    <source>
        <dbReference type="ARBA" id="ARBA00023136"/>
    </source>
</evidence>
<keyword evidence="6 19" id="KW-0812">Transmembrane</keyword>
<dbReference type="GO" id="GO:0005524">
    <property type="term" value="F:ATP binding"/>
    <property type="evidence" value="ECO:0007669"/>
    <property type="project" value="UniProtKB-KW"/>
</dbReference>
<dbReference type="SUPFAM" id="SSF52172">
    <property type="entry name" value="CheY-like"/>
    <property type="match status" value="1"/>
</dbReference>
<evidence type="ECO:0000256" key="1">
    <source>
        <dbReference type="ARBA" id="ARBA00000085"/>
    </source>
</evidence>
<keyword evidence="8" id="KW-0547">Nucleotide-binding</keyword>
<feature type="coiled-coil region" evidence="18">
    <location>
        <begin position="376"/>
        <end position="403"/>
    </location>
</feature>
<evidence type="ECO:0000256" key="6">
    <source>
        <dbReference type="ARBA" id="ARBA00022692"/>
    </source>
</evidence>
<feature type="transmembrane region" description="Helical" evidence="19">
    <location>
        <begin position="57"/>
        <end position="85"/>
    </location>
</feature>
<dbReference type="CDD" id="cd17546">
    <property type="entry name" value="REC_hyHK_CKI1_RcsC-like"/>
    <property type="match status" value="1"/>
</dbReference>
<dbReference type="GO" id="GO:0016020">
    <property type="term" value="C:membrane"/>
    <property type="evidence" value="ECO:0007669"/>
    <property type="project" value="UniProtKB-SubCell"/>
</dbReference>
<dbReference type="NCBIfam" id="TIGR00229">
    <property type="entry name" value="sensory_box"/>
    <property type="match status" value="1"/>
</dbReference>
<protein>
    <recommendedName>
        <fullName evidence="16">Virulence sensor protein BvgS</fullName>
        <ecNumber evidence="3">2.7.13.3</ecNumber>
    </recommendedName>
</protein>
<keyword evidence="7" id="KW-0732">Signal</keyword>
<dbReference type="InterPro" id="IPR013655">
    <property type="entry name" value="PAS_fold_3"/>
</dbReference>
<evidence type="ECO:0000256" key="7">
    <source>
        <dbReference type="ARBA" id="ARBA00022729"/>
    </source>
</evidence>
<dbReference type="InterPro" id="IPR013767">
    <property type="entry name" value="PAS_fold"/>
</dbReference>
<dbReference type="Gene3D" id="1.20.120.620">
    <property type="entry name" value="Backbone structure of the membrane domain of e. Coli histidine kinase receptor kdpd"/>
    <property type="match status" value="1"/>
</dbReference>
<dbReference type="SMART" id="SM00387">
    <property type="entry name" value="HATPase_c"/>
    <property type="match status" value="1"/>
</dbReference>
<comment type="subcellular location">
    <subcellularLocation>
        <location evidence="2">Membrane</location>
        <topology evidence="2">Multi-pass membrane protein</topology>
    </subcellularLocation>
</comment>
<feature type="transmembrane region" description="Helical" evidence="19">
    <location>
        <begin position="26"/>
        <end position="45"/>
    </location>
</feature>
<reference evidence="25" key="1">
    <citation type="journal article" date="1995" name="J. Mol. Evol.">
        <title>Response regulators of bacterial signal transduction systems: selective domain shuffling during evolution.</title>
        <authorList>
            <person name="Pao G.M."/>
            <person name="Saier M.H. Jr."/>
        </authorList>
    </citation>
    <scope>NUCLEOTIDE SEQUENCE</scope>
</reference>
<dbReference type="InterPro" id="IPR001789">
    <property type="entry name" value="Sig_transdc_resp-reg_receiver"/>
</dbReference>
<dbReference type="PANTHER" id="PTHR45339">
    <property type="entry name" value="HYBRID SIGNAL TRANSDUCTION HISTIDINE KINASE J"/>
    <property type="match status" value="1"/>
</dbReference>
<dbReference type="InterPro" id="IPR038318">
    <property type="entry name" value="KdpD_sf"/>
</dbReference>
<keyword evidence="10" id="KW-0067">ATP-binding</keyword>
<dbReference type="InterPro" id="IPR000014">
    <property type="entry name" value="PAS"/>
</dbReference>
<keyword evidence="4 17" id="KW-0597">Phosphoprotein</keyword>
<keyword evidence="24" id="KW-1185">Reference proteome</keyword>
<evidence type="ECO:0000259" key="21">
    <source>
        <dbReference type="PROSITE" id="PS50110"/>
    </source>
</evidence>
<dbReference type="Pfam" id="PF02518">
    <property type="entry name" value="HATPase_c"/>
    <property type="match status" value="1"/>
</dbReference>
<evidence type="ECO:0000256" key="3">
    <source>
        <dbReference type="ARBA" id="ARBA00012438"/>
    </source>
</evidence>
<feature type="transmembrane region" description="Helical" evidence="19">
    <location>
        <begin position="105"/>
        <end position="123"/>
    </location>
</feature>
<evidence type="ECO:0000259" key="23">
    <source>
        <dbReference type="PROSITE" id="PS50113"/>
    </source>
</evidence>
<dbReference type="SUPFAM" id="SSF55785">
    <property type="entry name" value="PYP-like sensor domain (PAS domain)"/>
    <property type="match status" value="2"/>
</dbReference>
<dbReference type="FunFam" id="3.30.565.10:FF:000010">
    <property type="entry name" value="Sensor histidine kinase RcsC"/>
    <property type="match status" value="1"/>
</dbReference>
<evidence type="ECO:0000256" key="11">
    <source>
        <dbReference type="ARBA" id="ARBA00022989"/>
    </source>
</evidence>
<proteinExistence type="predicted"/>
<accession>A0A8B6XCV4</accession>
<dbReference type="FunFam" id="3.30.450.20:FF:000099">
    <property type="entry name" value="Sensory box sensor histidine kinase"/>
    <property type="match status" value="1"/>
</dbReference>
<evidence type="ECO:0000256" key="4">
    <source>
        <dbReference type="ARBA" id="ARBA00022553"/>
    </source>
</evidence>
<dbReference type="SUPFAM" id="SSF55874">
    <property type="entry name" value="ATPase domain of HSP90 chaperone/DNA topoisomerase II/histidine kinase"/>
    <property type="match status" value="1"/>
</dbReference>
<evidence type="ECO:0000256" key="8">
    <source>
        <dbReference type="ARBA" id="ARBA00022741"/>
    </source>
</evidence>
<dbReference type="InterPro" id="IPR001610">
    <property type="entry name" value="PAC"/>
</dbReference>
<dbReference type="Gene3D" id="3.30.450.20">
    <property type="entry name" value="PAS domain"/>
    <property type="match status" value="2"/>
</dbReference>
<evidence type="ECO:0000256" key="2">
    <source>
        <dbReference type="ARBA" id="ARBA00004141"/>
    </source>
</evidence>
<keyword evidence="11 19" id="KW-1133">Transmembrane helix</keyword>
<dbReference type="AlphaFoldDB" id="A0A8B6XCV4"/>
<dbReference type="Pfam" id="PF00512">
    <property type="entry name" value="HisKA"/>
    <property type="match status" value="1"/>
</dbReference>
<evidence type="ECO:0000256" key="17">
    <source>
        <dbReference type="PROSITE-ProRule" id="PRU00169"/>
    </source>
</evidence>
<evidence type="ECO:0000313" key="24">
    <source>
        <dbReference type="Proteomes" id="UP000675920"/>
    </source>
</evidence>
<dbReference type="InterPro" id="IPR036890">
    <property type="entry name" value="HATPase_C_sf"/>
</dbReference>
<evidence type="ECO:0000313" key="25">
    <source>
        <dbReference type="RefSeq" id="WP_169732553.1"/>
    </source>
</evidence>
<dbReference type="Pfam" id="PF00989">
    <property type="entry name" value="PAS"/>
    <property type="match status" value="1"/>
</dbReference>
<dbReference type="PROSITE" id="PS50112">
    <property type="entry name" value="PAS"/>
    <property type="match status" value="2"/>
</dbReference>
<dbReference type="GO" id="GO:0006355">
    <property type="term" value="P:regulation of DNA-templated transcription"/>
    <property type="evidence" value="ECO:0007669"/>
    <property type="project" value="InterPro"/>
</dbReference>
<keyword evidence="5" id="KW-0808">Transferase</keyword>
<dbReference type="SMART" id="SM00388">
    <property type="entry name" value="HisKA"/>
    <property type="match status" value="1"/>
</dbReference>
<keyword evidence="18" id="KW-0175">Coiled coil</keyword>
<feature type="domain" description="Histidine kinase" evidence="20">
    <location>
        <begin position="417"/>
        <end position="637"/>
    </location>
</feature>
<dbReference type="CDD" id="cd16922">
    <property type="entry name" value="HATPase_EvgS-ArcB-TorS-like"/>
    <property type="match status" value="1"/>
</dbReference>
<dbReference type="RefSeq" id="WP_169732553.1">
    <property type="nucleotide sequence ID" value="NZ_KI519499.1"/>
</dbReference>
<dbReference type="CDD" id="cd00082">
    <property type="entry name" value="HisKA"/>
    <property type="match status" value="1"/>
</dbReference>
<sequence length="788" mass="85447">MTDIVSHPAGPLAGEPGRIGFQARPAGAYALAIVLSLAVLLLRMLTGPAVSERPLMILYMLPVAMAALAGGLGPGLLATALTTVGVRMLIAHDGGADHQMPPHDLFQWGLLTVLGVFLSVLSGELHRARRRVEADRRTLAVTLAAIGDAVVSADALGRVTGMNAEAERITGWRCAEAAGLPLIAIFDTRPADGDTPVTDVAERALRLGAPAALDDCRRLRPRGGGRLIDIAARCAPLPGASGMVCVFRDETARLADAAALRASEARFRQVAESLPQLVWTCAPNGQCDWISPQWAAYTGVPEAMQLGTGWLEQVHPDDRAALRAAWREAVESRGDFRAEFRLRRHDGEWRWFETRGARLHDAAGELEKWFGASTDIDDRRRMLAELEASRSDLERRVAERTAEAEAAARAKSEFLANMSHEIRTPLNAILGFTRLLRRDASAAERDDWLLHIDDSARHLLSLINHILDLSKIEAGRLELERTDFPLAAVLDEVRSLIGEAASAKGLAIEIDPDHVPLWLRGDPTRLRQALLNYAANAVKFTQRGKVMLRARLVEDDGDAVLVRFEVEDTGVGIAPEHLPRLFEAFEQADASTTRRYGGTGLGLAITRRLARLMGGEAGASSTQWQGSLFWFTARLGRGQATTPPAPEAGESRGLARLRAVHAGARVLLAEDHPVNREVALCQLQLAGLEVDVAENGRVALDRLAAASYDLVLMDMQMPVLDGLAATRALRQRPGLAGLPVIAMTANAFAEDRAECIAAGMNDFLSKPVDPERLYEVLLRWLPARESVA</sequence>
<dbReference type="Gene3D" id="3.40.50.2300">
    <property type="match status" value="1"/>
</dbReference>
<comment type="catalytic activity">
    <reaction evidence="1">
        <text>ATP + protein L-histidine = ADP + protein N-phospho-L-histidine.</text>
        <dbReference type="EC" id="2.7.13.3"/>
    </reaction>
</comment>
<dbReference type="InterPro" id="IPR003594">
    <property type="entry name" value="HATPase_dom"/>
</dbReference>
<dbReference type="InterPro" id="IPR000700">
    <property type="entry name" value="PAS-assoc_C"/>
</dbReference>
<dbReference type="PROSITE" id="PS50110">
    <property type="entry name" value="RESPONSE_REGULATORY"/>
    <property type="match status" value="1"/>
</dbReference>
<dbReference type="Gene3D" id="3.30.565.10">
    <property type="entry name" value="Histidine kinase-like ATPase, C-terminal domain"/>
    <property type="match status" value="1"/>
</dbReference>
<dbReference type="Pfam" id="PF08447">
    <property type="entry name" value="PAS_3"/>
    <property type="match status" value="1"/>
</dbReference>
<evidence type="ECO:0000256" key="18">
    <source>
        <dbReference type="SAM" id="Coils"/>
    </source>
</evidence>
<dbReference type="InterPro" id="IPR003661">
    <property type="entry name" value="HisK_dim/P_dom"/>
</dbReference>
<evidence type="ECO:0000259" key="20">
    <source>
        <dbReference type="PROSITE" id="PS50109"/>
    </source>
</evidence>
<dbReference type="PANTHER" id="PTHR45339:SF5">
    <property type="entry name" value="HISTIDINE KINASE"/>
    <property type="match status" value="1"/>
</dbReference>
<keyword evidence="13" id="KW-0843">Virulence</keyword>
<evidence type="ECO:0000256" key="19">
    <source>
        <dbReference type="SAM" id="Phobius"/>
    </source>
</evidence>
<dbReference type="PROSITE" id="PS50109">
    <property type="entry name" value="HIS_KIN"/>
    <property type="match status" value="1"/>
</dbReference>
<name>A0A8B6XCV4_9BURK</name>
<dbReference type="CDD" id="cd00130">
    <property type="entry name" value="PAS"/>
    <property type="match status" value="1"/>
</dbReference>
<evidence type="ECO:0000256" key="13">
    <source>
        <dbReference type="ARBA" id="ARBA00023026"/>
    </source>
</evidence>
<dbReference type="InterPro" id="IPR005467">
    <property type="entry name" value="His_kinase_dom"/>
</dbReference>
<dbReference type="Gene3D" id="1.10.287.130">
    <property type="match status" value="1"/>
</dbReference>
<dbReference type="SUPFAM" id="SSF47384">
    <property type="entry name" value="Homodimeric domain of signal transducing histidine kinase"/>
    <property type="match status" value="1"/>
</dbReference>
<evidence type="ECO:0000256" key="9">
    <source>
        <dbReference type="ARBA" id="ARBA00022777"/>
    </source>
</evidence>
<feature type="domain" description="PAC" evidence="23">
    <location>
        <begin position="336"/>
        <end position="388"/>
    </location>
</feature>
<organism evidence="24 25">
    <name type="scientific">Derxia gummosa DSM 723</name>
    <dbReference type="NCBI Taxonomy" id="1121388"/>
    <lineage>
        <taxon>Bacteria</taxon>
        <taxon>Pseudomonadati</taxon>
        <taxon>Pseudomonadota</taxon>
        <taxon>Betaproteobacteria</taxon>
        <taxon>Burkholderiales</taxon>
        <taxon>Alcaligenaceae</taxon>
        <taxon>Derxia</taxon>
    </lineage>
</organism>
<feature type="modified residue" description="4-aspartylphosphate" evidence="17">
    <location>
        <position position="714"/>
    </location>
</feature>
<dbReference type="InterPro" id="IPR004358">
    <property type="entry name" value="Sig_transdc_His_kin-like_C"/>
</dbReference>
<evidence type="ECO:0000256" key="10">
    <source>
        <dbReference type="ARBA" id="ARBA00022840"/>
    </source>
</evidence>
<dbReference type="PRINTS" id="PR00344">
    <property type="entry name" value="BCTRLSENSOR"/>
</dbReference>
<comment type="function">
    <text evidence="15">Member of the two-component regulatory system BvgS/BvgA. Phosphorylates BvgA via a four-step phosphorelay in response to environmental signals.</text>
</comment>
<evidence type="ECO:0000256" key="5">
    <source>
        <dbReference type="ARBA" id="ARBA00022679"/>
    </source>
</evidence>
<dbReference type="SMART" id="SM00448">
    <property type="entry name" value="REC"/>
    <property type="match status" value="1"/>
</dbReference>
<evidence type="ECO:0000259" key="22">
    <source>
        <dbReference type="PROSITE" id="PS50112"/>
    </source>
</evidence>
<dbReference type="Pfam" id="PF00072">
    <property type="entry name" value="Response_reg"/>
    <property type="match status" value="1"/>
</dbReference>
<feature type="domain" description="PAS" evidence="22">
    <location>
        <begin position="263"/>
        <end position="333"/>
    </location>
</feature>
<dbReference type="InterPro" id="IPR035965">
    <property type="entry name" value="PAS-like_dom_sf"/>
</dbReference>
<evidence type="ECO:0000256" key="16">
    <source>
        <dbReference type="ARBA" id="ARBA00070152"/>
    </source>
</evidence>
<dbReference type="SMART" id="SM00086">
    <property type="entry name" value="PAC"/>
    <property type="match status" value="2"/>
</dbReference>
<evidence type="ECO:0000256" key="12">
    <source>
        <dbReference type="ARBA" id="ARBA00023012"/>
    </source>
</evidence>
<keyword evidence="9" id="KW-0418">Kinase</keyword>
<feature type="domain" description="PAS" evidence="22">
    <location>
        <begin position="135"/>
        <end position="208"/>
    </location>
</feature>